<dbReference type="PANTHER" id="PTHR30347">
    <property type="entry name" value="POTASSIUM CHANNEL RELATED"/>
    <property type="match status" value="1"/>
</dbReference>
<evidence type="ECO:0000256" key="7">
    <source>
        <dbReference type="SAM" id="Phobius"/>
    </source>
</evidence>
<evidence type="ECO:0000256" key="6">
    <source>
        <dbReference type="ARBA" id="ARBA00023136"/>
    </source>
</evidence>
<comment type="similarity">
    <text evidence="2">Belongs to the MscS (TC 1.A.23) family.</text>
</comment>
<dbReference type="Pfam" id="PF21082">
    <property type="entry name" value="MS_channel_3rd"/>
    <property type="match status" value="1"/>
</dbReference>
<dbReference type="InterPro" id="IPR049278">
    <property type="entry name" value="MS_channel_C"/>
</dbReference>
<dbReference type="Gene3D" id="1.10.287.1260">
    <property type="match status" value="1"/>
</dbReference>
<dbReference type="EMBL" id="JBHSWG010000001">
    <property type="protein sequence ID" value="MFC6759860.1"/>
    <property type="molecule type" value="Genomic_DNA"/>
</dbReference>
<evidence type="ECO:0000256" key="3">
    <source>
        <dbReference type="ARBA" id="ARBA00022475"/>
    </source>
</evidence>
<dbReference type="InterPro" id="IPR023408">
    <property type="entry name" value="MscS_beta-dom_sf"/>
</dbReference>
<evidence type="ECO:0000256" key="1">
    <source>
        <dbReference type="ARBA" id="ARBA00004651"/>
    </source>
</evidence>
<comment type="caution">
    <text evidence="10">The sequence shown here is derived from an EMBL/GenBank/DDBJ whole genome shotgun (WGS) entry which is preliminary data.</text>
</comment>
<dbReference type="SUPFAM" id="SSF50182">
    <property type="entry name" value="Sm-like ribonucleoproteins"/>
    <property type="match status" value="1"/>
</dbReference>
<evidence type="ECO:0000256" key="2">
    <source>
        <dbReference type="ARBA" id="ARBA00008017"/>
    </source>
</evidence>
<keyword evidence="5 7" id="KW-1133">Transmembrane helix</keyword>
<feature type="transmembrane region" description="Helical" evidence="7">
    <location>
        <begin position="128"/>
        <end position="151"/>
    </location>
</feature>
<dbReference type="Gene3D" id="3.30.70.100">
    <property type="match status" value="1"/>
</dbReference>
<keyword evidence="3" id="KW-1003">Cell membrane</keyword>
<evidence type="ECO:0000313" key="11">
    <source>
        <dbReference type="Proteomes" id="UP001596353"/>
    </source>
</evidence>
<feature type="transmembrane region" description="Helical" evidence="7">
    <location>
        <begin position="6"/>
        <end position="26"/>
    </location>
</feature>
<dbReference type="InterPro" id="IPR011066">
    <property type="entry name" value="MscS_channel_C_sf"/>
</dbReference>
<evidence type="ECO:0000256" key="4">
    <source>
        <dbReference type="ARBA" id="ARBA00022692"/>
    </source>
</evidence>
<name>A0ABW2B2D2_9RHOB</name>
<dbReference type="InterPro" id="IPR010920">
    <property type="entry name" value="LSM_dom_sf"/>
</dbReference>
<reference evidence="11" key="1">
    <citation type="journal article" date="2019" name="Int. J. Syst. Evol. Microbiol.">
        <title>The Global Catalogue of Microorganisms (GCM) 10K type strain sequencing project: providing services to taxonomists for standard genome sequencing and annotation.</title>
        <authorList>
            <consortium name="The Broad Institute Genomics Platform"/>
            <consortium name="The Broad Institute Genome Sequencing Center for Infectious Disease"/>
            <person name="Wu L."/>
            <person name="Ma J."/>
        </authorList>
    </citation>
    <scope>NUCLEOTIDE SEQUENCE [LARGE SCALE GENOMIC DNA]</scope>
    <source>
        <strain evidence="11">CCUG 66188</strain>
    </source>
</reference>
<organism evidence="10 11">
    <name type="scientific">Sulfitobacter porphyrae</name>
    <dbReference type="NCBI Taxonomy" id="1246864"/>
    <lineage>
        <taxon>Bacteria</taxon>
        <taxon>Pseudomonadati</taxon>
        <taxon>Pseudomonadota</taxon>
        <taxon>Alphaproteobacteria</taxon>
        <taxon>Rhodobacterales</taxon>
        <taxon>Roseobacteraceae</taxon>
        <taxon>Sulfitobacter</taxon>
    </lineage>
</organism>
<feature type="transmembrane region" description="Helical" evidence="7">
    <location>
        <begin position="90"/>
        <end position="107"/>
    </location>
</feature>
<dbReference type="Pfam" id="PF00924">
    <property type="entry name" value="MS_channel_2nd"/>
    <property type="match status" value="1"/>
</dbReference>
<dbReference type="PANTHER" id="PTHR30347:SF1">
    <property type="entry name" value="MECHANOSENSITIVE CHANNEL MSCK"/>
    <property type="match status" value="1"/>
</dbReference>
<dbReference type="InterPro" id="IPR006685">
    <property type="entry name" value="MscS_channel_2nd"/>
</dbReference>
<dbReference type="SUPFAM" id="SSF82689">
    <property type="entry name" value="Mechanosensitive channel protein MscS (YggB), C-terminal domain"/>
    <property type="match status" value="1"/>
</dbReference>
<proteinExistence type="inferred from homology"/>
<gene>
    <name evidence="10" type="ORF">ACFQFQ_10750</name>
</gene>
<comment type="subcellular location">
    <subcellularLocation>
        <location evidence="1">Cell membrane</location>
        <topology evidence="1">Multi-pass membrane protein</topology>
    </subcellularLocation>
</comment>
<evidence type="ECO:0000259" key="8">
    <source>
        <dbReference type="Pfam" id="PF00924"/>
    </source>
</evidence>
<keyword evidence="11" id="KW-1185">Reference proteome</keyword>
<keyword evidence="6 7" id="KW-0472">Membrane</keyword>
<feature type="domain" description="Mechanosensitive ion channel MscS C-terminal" evidence="9">
    <location>
        <begin position="249"/>
        <end position="330"/>
    </location>
</feature>
<evidence type="ECO:0000256" key="5">
    <source>
        <dbReference type="ARBA" id="ARBA00022989"/>
    </source>
</evidence>
<keyword evidence="4 7" id="KW-0812">Transmembrane</keyword>
<dbReference type="InterPro" id="IPR052702">
    <property type="entry name" value="MscS-like_channel"/>
</dbReference>
<evidence type="ECO:0000259" key="9">
    <source>
        <dbReference type="Pfam" id="PF21082"/>
    </source>
</evidence>
<feature type="transmembrane region" description="Helical" evidence="7">
    <location>
        <begin position="157"/>
        <end position="186"/>
    </location>
</feature>
<feature type="domain" description="Mechanosensitive ion channel MscS" evidence="8">
    <location>
        <begin position="173"/>
        <end position="240"/>
    </location>
</feature>
<dbReference type="SUPFAM" id="SSF82861">
    <property type="entry name" value="Mechanosensitive channel protein MscS (YggB), transmembrane region"/>
    <property type="match status" value="1"/>
</dbReference>
<evidence type="ECO:0000313" key="10">
    <source>
        <dbReference type="EMBL" id="MFC6759860.1"/>
    </source>
</evidence>
<protein>
    <submittedName>
        <fullName evidence="10">Mechanosensitive ion channel family protein</fullName>
    </submittedName>
</protein>
<accession>A0ABW2B2D2</accession>
<dbReference type="Proteomes" id="UP001596353">
    <property type="component" value="Unassembled WGS sequence"/>
</dbReference>
<dbReference type="InterPro" id="IPR011014">
    <property type="entry name" value="MscS_channel_TM-2"/>
</dbReference>
<dbReference type="Gene3D" id="2.30.30.60">
    <property type="match status" value="1"/>
</dbReference>
<sequence length="364" mass="39376">MPPYIMTLVLLGLVMVLQRFLAELYGVLTGQGAAARDALMPVLFGMILLLLALPVLALVWGARVTELTELWQAFGRGFAVGDTRISPTDFLSFAVIFVIGYAVTRLVQSALRSNVLPKTKIDIGGQNAIVSGLGYFGIFLAALAAITGAGIDLSSLAFVAGALSLGIGFGLQNIVSNFVSGIILLIERPISEGDWIEVGGQMGYVRDISVRSTRIETFDRTDVIVPNADLVSGTVTNYTRGNTVGRLIVPVGVAYGTDTRRVDKLLREIAEAQPMVLGTPPPNVLFMNFGADALEFEIRCFLRDVNWMMVVKNEINHQIAERFAKEGIEIPLPSVISGCAIPKSCRPAGARQTRWQAPKLPRRT</sequence>
<feature type="transmembrane region" description="Helical" evidence="7">
    <location>
        <begin position="38"/>
        <end position="62"/>
    </location>
</feature>